<protein>
    <submittedName>
        <fullName evidence="1">Uncharacterized protein</fullName>
    </submittedName>
</protein>
<dbReference type="AlphaFoldDB" id="K9FLV1"/>
<name>K9FLV1_PEND1</name>
<proteinExistence type="predicted"/>
<accession>K9FLV1</accession>
<comment type="caution">
    <text evidence="1">The sequence shown here is derived from an EMBL/GenBank/DDBJ whole genome shotgun (WGS) entry which is preliminary data.</text>
</comment>
<gene>
    <name evidence="1" type="ORF">PDIP_65240</name>
</gene>
<dbReference type="EMBL" id="AKCU01000429">
    <property type="protein sequence ID" value="EKV09262.1"/>
    <property type="molecule type" value="Genomic_DNA"/>
</dbReference>
<dbReference type="HOGENOM" id="CLU_2868369_0_0_1"/>
<dbReference type="Proteomes" id="UP000009886">
    <property type="component" value="Unassembled WGS sequence"/>
</dbReference>
<dbReference type="KEGG" id="pdp:PDIP_65240"/>
<dbReference type="VEuPathDB" id="FungiDB:PDIP_65240"/>
<reference evidence="2" key="1">
    <citation type="journal article" date="2012" name="BMC Genomics">
        <title>Genome sequence of the necrotrophic fungus Penicillium digitatum, the main postharvest pathogen of citrus.</title>
        <authorList>
            <person name="Marcet-Houben M."/>
            <person name="Ballester A.-R."/>
            <person name="de la Fuente B."/>
            <person name="Harries E."/>
            <person name="Marcos J.F."/>
            <person name="Gonzalez-Candelas L."/>
            <person name="Gabaldon T."/>
        </authorList>
    </citation>
    <scope>NUCLEOTIDE SEQUENCE [LARGE SCALE GENOMIC DNA]</scope>
    <source>
        <strain evidence="2">Pd1 / CECT 20795</strain>
    </source>
</reference>
<evidence type="ECO:0000313" key="1">
    <source>
        <dbReference type="EMBL" id="EKV09262.1"/>
    </source>
</evidence>
<evidence type="ECO:0000313" key="2">
    <source>
        <dbReference type="Proteomes" id="UP000009886"/>
    </source>
</evidence>
<organism evidence="1 2">
    <name type="scientific">Penicillium digitatum (strain Pd1 / CECT 20795)</name>
    <name type="common">Green mold</name>
    <dbReference type="NCBI Taxonomy" id="1170230"/>
    <lineage>
        <taxon>Eukaryota</taxon>
        <taxon>Fungi</taxon>
        <taxon>Dikarya</taxon>
        <taxon>Ascomycota</taxon>
        <taxon>Pezizomycotina</taxon>
        <taxon>Eurotiomycetes</taxon>
        <taxon>Eurotiomycetidae</taxon>
        <taxon>Eurotiales</taxon>
        <taxon>Aspergillaceae</taxon>
        <taxon>Penicillium</taxon>
    </lineage>
</organism>
<sequence>MNLDVIKGLGSGAHAGHRLVCLLCKYHNFTATSDIRYCLHIPRMESFSRVSSAGPQMPPCSRTS</sequence>